<reference evidence="1 2" key="1">
    <citation type="submission" date="2020-11" db="EMBL/GenBank/DDBJ databases">
        <title>Arthrobacter antarcticus sp. nov., isolated from Antarctic Soil.</title>
        <authorList>
            <person name="Li J."/>
        </authorList>
    </citation>
    <scope>NUCLEOTIDE SEQUENCE [LARGE SCALE GENOMIC DNA]</scope>
    <source>
        <strain evidence="1 2">Z1-20</strain>
    </source>
</reference>
<dbReference type="Proteomes" id="UP000655366">
    <property type="component" value="Unassembled WGS sequence"/>
</dbReference>
<evidence type="ECO:0000313" key="2">
    <source>
        <dbReference type="Proteomes" id="UP000655366"/>
    </source>
</evidence>
<accession>A0A931G4L6</accession>
<protein>
    <submittedName>
        <fullName evidence="1">Uncharacterized protein</fullName>
    </submittedName>
</protein>
<proteinExistence type="predicted"/>
<sequence>MRRDVLDTGTATTLTGYTVTVTGLSEDLDAGEACVANRGAVDLHVEGPDGFVLDLHLAGADASMLVRPLVSGAVLQETPADIARRYLRDNSEMMYPYQIESLRKTAGLPYSQMILDEALAAATE</sequence>
<dbReference type="AlphaFoldDB" id="A0A931G4L6"/>
<name>A0A931G4L6_9MICC</name>
<comment type="caution">
    <text evidence="1">The sequence shown here is derived from an EMBL/GenBank/DDBJ whole genome shotgun (WGS) entry which is preliminary data.</text>
</comment>
<gene>
    <name evidence="1" type="ORF">IV500_05835</name>
</gene>
<evidence type="ECO:0000313" key="1">
    <source>
        <dbReference type="EMBL" id="MBG0738943.1"/>
    </source>
</evidence>
<dbReference type="RefSeq" id="WP_196395895.1">
    <property type="nucleotide sequence ID" value="NZ_JADNYM010000006.1"/>
</dbReference>
<dbReference type="EMBL" id="JADNYM010000006">
    <property type="protein sequence ID" value="MBG0738943.1"/>
    <property type="molecule type" value="Genomic_DNA"/>
</dbReference>
<keyword evidence="2" id="KW-1185">Reference proteome</keyword>
<organism evidence="1 2">
    <name type="scientific">Arthrobacter terrae</name>
    <dbReference type="NCBI Taxonomy" id="2935737"/>
    <lineage>
        <taxon>Bacteria</taxon>
        <taxon>Bacillati</taxon>
        <taxon>Actinomycetota</taxon>
        <taxon>Actinomycetes</taxon>
        <taxon>Micrococcales</taxon>
        <taxon>Micrococcaceae</taxon>
        <taxon>Arthrobacter</taxon>
    </lineage>
</organism>